<dbReference type="NCBIfam" id="TIGR00011">
    <property type="entry name" value="YbaK_EbsC"/>
    <property type="match status" value="1"/>
</dbReference>
<keyword evidence="2 4" id="KW-0648">Protein biosynthesis</keyword>
<evidence type="ECO:0000256" key="1">
    <source>
        <dbReference type="ARBA" id="ARBA00009798"/>
    </source>
</evidence>
<dbReference type="InterPro" id="IPR036754">
    <property type="entry name" value="YbaK/aa-tRNA-synt-asso_dom_sf"/>
</dbReference>
<dbReference type="EMBL" id="JAJEQW010000016">
    <property type="protein sequence ID" value="MCC2243144.1"/>
    <property type="molecule type" value="Genomic_DNA"/>
</dbReference>
<dbReference type="CDD" id="cd00002">
    <property type="entry name" value="YbaK_deacylase"/>
    <property type="match status" value="1"/>
</dbReference>
<name>A0AAW4WR76_9FIRM</name>
<evidence type="ECO:0000313" key="8">
    <source>
        <dbReference type="Proteomes" id="UP001198893"/>
    </source>
</evidence>
<evidence type="ECO:0000313" key="6">
    <source>
        <dbReference type="EMBL" id="MCC2243144.1"/>
    </source>
</evidence>
<dbReference type="EMBL" id="JAOQKI010000001">
    <property type="protein sequence ID" value="MCU6715855.1"/>
    <property type="molecule type" value="Genomic_DNA"/>
</dbReference>
<sequence length="159" mass="17358">MGKEVKTNAMRILDRHKVAYEILNYECDEFIDGLHTAELTGAPVEQTYKTLVMQGKSKAYYVFVVQIAEEVDLKAAARAAGEKSVEMIHVKDITKITGYVRGGCSPLGMKKQFPTILDKSMEQFDKIYISGGRIGTSMALSPADLAAVTGAAYADITAK</sequence>
<comment type="caution">
    <text evidence="6">The sequence shown here is derived from an EMBL/GenBank/DDBJ whole genome shotgun (WGS) entry which is preliminary data.</text>
</comment>
<dbReference type="PANTHER" id="PTHR30411:SF0">
    <property type="entry name" value="CYS-TRNA(PRO)_CYS-TRNA(CYS) DEACYLASE YBAK"/>
    <property type="match status" value="1"/>
</dbReference>
<feature type="domain" description="YbaK/aminoacyl-tRNA synthetase-associated" evidence="5">
    <location>
        <begin position="37"/>
        <end position="146"/>
    </location>
</feature>
<evidence type="ECO:0000313" key="9">
    <source>
        <dbReference type="Proteomes" id="UP001209666"/>
    </source>
</evidence>
<dbReference type="Pfam" id="PF04073">
    <property type="entry name" value="tRNA_edit"/>
    <property type="match status" value="1"/>
</dbReference>
<protein>
    <recommendedName>
        <fullName evidence="4">Cys-tRNA(Pro)/Cys-tRNA(Cys) deacylase</fullName>
        <ecNumber evidence="4">4.2.-.-</ecNumber>
    </recommendedName>
</protein>
<dbReference type="GO" id="GO:0016829">
    <property type="term" value="F:lyase activity"/>
    <property type="evidence" value="ECO:0007669"/>
    <property type="project" value="UniProtKB-KW"/>
</dbReference>
<dbReference type="AlphaFoldDB" id="A0AAW4WR76"/>
<reference evidence="7 9" key="1">
    <citation type="journal article" date="2021" name="ISME Commun">
        <title>Automated analysis of genomic sequences facilitates high-throughput and comprehensive description of bacteria.</title>
        <authorList>
            <person name="Hitch T.C.A."/>
        </authorList>
    </citation>
    <scope>NUCLEOTIDE SEQUENCE [LARGE SCALE GENOMIC DNA]</scope>
    <source>
        <strain evidence="7 9">Sanger_19</strain>
    </source>
</reference>
<evidence type="ECO:0000259" key="5">
    <source>
        <dbReference type="Pfam" id="PF04073"/>
    </source>
</evidence>
<dbReference type="SUPFAM" id="SSF55826">
    <property type="entry name" value="YbaK/ProRS associated domain"/>
    <property type="match status" value="1"/>
</dbReference>
<keyword evidence="9" id="KW-1185">Reference proteome</keyword>
<dbReference type="PANTHER" id="PTHR30411">
    <property type="entry name" value="CYTOPLASMIC PROTEIN"/>
    <property type="match status" value="1"/>
</dbReference>
<dbReference type="InterPro" id="IPR007214">
    <property type="entry name" value="YbaK/aa-tRNA-synth-assoc-dom"/>
</dbReference>
<evidence type="ECO:0000313" key="7">
    <source>
        <dbReference type="EMBL" id="MCU6715855.1"/>
    </source>
</evidence>
<dbReference type="GO" id="GO:0006412">
    <property type="term" value="P:translation"/>
    <property type="evidence" value="ECO:0007669"/>
    <property type="project" value="UniProtKB-KW"/>
</dbReference>
<dbReference type="InterPro" id="IPR004369">
    <property type="entry name" value="Prolyl-tRNA_editing_YbaK/EbsC"/>
</dbReference>
<accession>A0AAW4WR76</accession>
<keyword evidence="3 4" id="KW-0456">Lyase</keyword>
<dbReference type="Gene3D" id="3.90.960.10">
    <property type="entry name" value="YbaK/aminoacyl-tRNA synthetase-associated domain"/>
    <property type="match status" value="1"/>
</dbReference>
<dbReference type="RefSeq" id="WP_022242976.1">
    <property type="nucleotide sequence ID" value="NZ_JAJEQW010000016.1"/>
</dbReference>
<proteinExistence type="inferred from homology"/>
<evidence type="ECO:0000256" key="2">
    <source>
        <dbReference type="ARBA" id="ARBA00022917"/>
    </source>
</evidence>
<dbReference type="EC" id="4.2.-.-" evidence="4"/>
<dbReference type="Proteomes" id="UP001198893">
    <property type="component" value="Unassembled WGS sequence"/>
</dbReference>
<dbReference type="Proteomes" id="UP001209666">
    <property type="component" value="Unassembled WGS sequence"/>
</dbReference>
<reference evidence="6" key="2">
    <citation type="submission" date="2021-10" db="EMBL/GenBank/DDBJ databases">
        <title>Anaerobic single-cell dispensing facilitates the cultivation of human gut bacteria.</title>
        <authorList>
            <person name="Afrizal A."/>
        </authorList>
    </citation>
    <scope>NUCLEOTIDE SEQUENCE</scope>
    <source>
        <strain evidence="6">CLA-AA-H204</strain>
    </source>
</reference>
<evidence type="ECO:0000256" key="3">
    <source>
        <dbReference type="ARBA" id="ARBA00023239"/>
    </source>
</evidence>
<dbReference type="PIRSF" id="PIRSF006181">
    <property type="entry name" value="EbsC_YbaK"/>
    <property type="match status" value="1"/>
</dbReference>
<organism evidence="6 8">
    <name type="scientific">Roseburia amylophila</name>
    <dbReference type="NCBI Taxonomy" id="2981794"/>
    <lineage>
        <taxon>Bacteria</taxon>
        <taxon>Bacillati</taxon>
        <taxon>Bacillota</taxon>
        <taxon>Clostridia</taxon>
        <taxon>Lachnospirales</taxon>
        <taxon>Lachnospiraceae</taxon>
        <taxon>Roseburia</taxon>
    </lineage>
</organism>
<reference evidence="7" key="3">
    <citation type="submission" date="2022-09" db="EMBL/GenBank/DDBJ databases">
        <authorList>
            <person name="Hitch T.C.A."/>
        </authorList>
    </citation>
    <scope>NUCLEOTIDE SEQUENCE</scope>
    <source>
        <strain evidence="7">Sanger_19</strain>
    </source>
</reference>
<gene>
    <name evidence="6" type="primary">ybaK</name>
    <name evidence="6" type="ORF">LKD47_12730</name>
    <name evidence="7" type="ORF">OCV43_01020</name>
</gene>
<dbReference type="GO" id="GO:0002161">
    <property type="term" value="F:aminoacyl-tRNA deacylase activity"/>
    <property type="evidence" value="ECO:0007669"/>
    <property type="project" value="InterPro"/>
</dbReference>
<comment type="similarity">
    <text evidence="1 4">Belongs to the prolyl-tRNA editing family. YbaK/EbsC subfamily.</text>
</comment>
<evidence type="ECO:0000256" key="4">
    <source>
        <dbReference type="PIRNR" id="PIRNR006181"/>
    </source>
</evidence>